<dbReference type="PANTHER" id="PTHR36922">
    <property type="entry name" value="BLL2446 PROTEIN"/>
    <property type="match status" value="1"/>
</dbReference>
<sequence>MTNLYDASIPVFKSGMISLKNILTKAIDHYGPDSSKILTATLIEDLRPLVGHVHLSSNIAKKSLTRMAGVPTEVWEDNEDTAEKLIERSSLQIKLMDMKTIVWK</sequence>
<dbReference type="Gene3D" id="1.20.120.450">
    <property type="entry name" value="dinb family like domain"/>
    <property type="match status" value="1"/>
</dbReference>
<dbReference type="Pfam" id="PF09351">
    <property type="entry name" value="DUF1993"/>
    <property type="match status" value="1"/>
</dbReference>
<dbReference type="PANTHER" id="PTHR36922:SF1">
    <property type="entry name" value="DUF1993 DOMAIN-CONTAINING PROTEIN"/>
    <property type="match status" value="1"/>
</dbReference>
<keyword evidence="2" id="KW-1185">Reference proteome</keyword>
<evidence type="ECO:0000313" key="1">
    <source>
        <dbReference type="EMBL" id="VUC35355.1"/>
    </source>
</evidence>
<dbReference type="SUPFAM" id="SSF109854">
    <property type="entry name" value="DinB/YfiT-like putative metalloenzymes"/>
    <property type="match status" value="1"/>
</dbReference>
<comment type="caution">
    <text evidence="1">The sequence shown here is derived from an EMBL/GenBank/DDBJ whole genome shotgun (WGS) entry which is preliminary data.</text>
</comment>
<reference evidence="1 2" key="1">
    <citation type="submission" date="2019-06" db="EMBL/GenBank/DDBJ databases">
        <authorList>
            <person name="Broberg M."/>
        </authorList>
    </citation>
    <scope>NUCLEOTIDE SEQUENCE [LARGE SCALE GENOMIC DNA]</scope>
</reference>
<protein>
    <submittedName>
        <fullName evidence="1">Uncharacterized protein</fullName>
    </submittedName>
</protein>
<proteinExistence type="predicted"/>
<organism evidence="1 2">
    <name type="scientific">Bionectria ochroleuca</name>
    <name type="common">Gliocladium roseum</name>
    <dbReference type="NCBI Taxonomy" id="29856"/>
    <lineage>
        <taxon>Eukaryota</taxon>
        <taxon>Fungi</taxon>
        <taxon>Dikarya</taxon>
        <taxon>Ascomycota</taxon>
        <taxon>Pezizomycotina</taxon>
        <taxon>Sordariomycetes</taxon>
        <taxon>Hypocreomycetidae</taxon>
        <taxon>Hypocreales</taxon>
        <taxon>Bionectriaceae</taxon>
        <taxon>Clonostachys</taxon>
    </lineage>
</organism>
<dbReference type="InterPro" id="IPR034660">
    <property type="entry name" value="DinB/YfiT-like"/>
</dbReference>
<gene>
    <name evidence="1" type="ORF">CLO192961_LOCUS411182</name>
</gene>
<accession>A0ABY6UVF0</accession>
<dbReference type="InterPro" id="IPR018531">
    <property type="entry name" value="DUF1993"/>
</dbReference>
<dbReference type="Proteomes" id="UP000766486">
    <property type="component" value="Unassembled WGS sequence"/>
</dbReference>
<dbReference type="EMBL" id="CABFNS010000910">
    <property type="protein sequence ID" value="VUC35355.1"/>
    <property type="molecule type" value="Genomic_DNA"/>
</dbReference>
<evidence type="ECO:0000313" key="2">
    <source>
        <dbReference type="Proteomes" id="UP000766486"/>
    </source>
</evidence>
<name>A0ABY6UVF0_BIOOC</name>